<dbReference type="GO" id="GO:0016887">
    <property type="term" value="F:ATP hydrolysis activity"/>
    <property type="evidence" value="ECO:0007669"/>
    <property type="project" value="InterPro"/>
</dbReference>
<dbReference type="GO" id="GO:0000027">
    <property type="term" value="P:ribosomal large subunit assembly"/>
    <property type="evidence" value="ECO:0007669"/>
    <property type="project" value="TreeGrafter"/>
</dbReference>
<keyword evidence="2" id="KW-0067">ATP-binding</keyword>
<gene>
    <name evidence="6" type="ORF">PSTT_02140</name>
</gene>
<evidence type="ECO:0000256" key="3">
    <source>
        <dbReference type="SAM" id="MobiDB-lite"/>
    </source>
</evidence>
<evidence type="ECO:0008006" key="8">
    <source>
        <dbReference type="Google" id="ProtNLM"/>
    </source>
</evidence>
<protein>
    <recommendedName>
        <fullName evidence="8">ATPase dynein-related AAA domain-containing protein</fullName>
    </recommendedName>
</protein>
<dbReference type="GO" id="GO:0000055">
    <property type="term" value="P:ribosomal large subunit export from nucleus"/>
    <property type="evidence" value="ECO:0007669"/>
    <property type="project" value="TreeGrafter"/>
</dbReference>
<proteinExistence type="predicted"/>
<accession>A0A2S4W154</accession>
<feature type="compositionally biased region" description="Acidic residues" evidence="3">
    <location>
        <begin position="576"/>
        <end position="594"/>
    </location>
</feature>
<feature type="compositionally biased region" description="Polar residues" evidence="3">
    <location>
        <begin position="830"/>
        <end position="844"/>
    </location>
</feature>
<comment type="caution">
    <text evidence="6">The sequence shown here is derived from an EMBL/GenBank/DDBJ whole genome shotgun (WGS) entry which is preliminary data.</text>
</comment>
<dbReference type="GO" id="GO:0005524">
    <property type="term" value="F:ATP binding"/>
    <property type="evidence" value="ECO:0007669"/>
    <property type="project" value="UniProtKB-KW"/>
</dbReference>
<dbReference type="EMBL" id="PKSL01000012">
    <property type="protein sequence ID" value="POW15504.1"/>
    <property type="molecule type" value="Genomic_DNA"/>
</dbReference>
<feature type="domain" description="ATPase dynein-related AAA" evidence="4">
    <location>
        <begin position="89"/>
        <end position="177"/>
    </location>
</feature>
<evidence type="ECO:0000256" key="1">
    <source>
        <dbReference type="ARBA" id="ARBA00022741"/>
    </source>
</evidence>
<evidence type="ECO:0000259" key="5">
    <source>
        <dbReference type="Pfam" id="PF17867"/>
    </source>
</evidence>
<feature type="region of interest" description="Disordered" evidence="3">
    <location>
        <begin position="974"/>
        <end position="1002"/>
    </location>
</feature>
<dbReference type="VEuPathDB" id="FungiDB:PSTT_02140"/>
<keyword evidence="7" id="KW-1185">Reference proteome</keyword>
<dbReference type="InterPro" id="IPR040848">
    <property type="entry name" value="AAA_lid_7"/>
</dbReference>
<dbReference type="PANTHER" id="PTHR48103:SF2">
    <property type="entry name" value="MIDASIN"/>
    <property type="match status" value="1"/>
</dbReference>
<evidence type="ECO:0000256" key="2">
    <source>
        <dbReference type="ARBA" id="ARBA00022840"/>
    </source>
</evidence>
<evidence type="ECO:0000313" key="6">
    <source>
        <dbReference type="EMBL" id="POW15504.1"/>
    </source>
</evidence>
<feature type="compositionally biased region" description="Polar residues" evidence="3">
    <location>
        <begin position="861"/>
        <end position="872"/>
    </location>
</feature>
<feature type="compositionally biased region" description="Gly residues" evidence="3">
    <location>
        <begin position="808"/>
        <end position="818"/>
    </location>
</feature>
<feature type="compositionally biased region" description="Polar residues" evidence="3">
    <location>
        <begin position="880"/>
        <end position="889"/>
    </location>
</feature>
<feature type="compositionally biased region" description="Basic and acidic residues" evidence="3">
    <location>
        <begin position="753"/>
        <end position="773"/>
    </location>
</feature>
<dbReference type="InterPro" id="IPR027417">
    <property type="entry name" value="P-loop_NTPase"/>
</dbReference>
<dbReference type="GO" id="GO:0030687">
    <property type="term" value="C:preribosome, large subunit precursor"/>
    <property type="evidence" value="ECO:0007669"/>
    <property type="project" value="TreeGrafter"/>
</dbReference>
<organism evidence="6 7">
    <name type="scientific">Puccinia striiformis</name>
    <dbReference type="NCBI Taxonomy" id="27350"/>
    <lineage>
        <taxon>Eukaryota</taxon>
        <taxon>Fungi</taxon>
        <taxon>Dikarya</taxon>
        <taxon>Basidiomycota</taxon>
        <taxon>Pucciniomycotina</taxon>
        <taxon>Pucciniomycetes</taxon>
        <taxon>Pucciniales</taxon>
        <taxon>Pucciniaceae</taxon>
        <taxon>Puccinia</taxon>
    </lineage>
</organism>
<feature type="compositionally biased region" description="Basic and acidic residues" evidence="3">
    <location>
        <begin position="565"/>
        <end position="575"/>
    </location>
</feature>
<feature type="compositionally biased region" description="Basic and acidic residues" evidence="3">
    <location>
        <begin position="850"/>
        <end position="860"/>
    </location>
</feature>
<feature type="compositionally biased region" description="Polar residues" evidence="3">
    <location>
        <begin position="661"/>
        <end position="670"/>
    </location>
</feature>
<feature type="domain" description="Midasin AAA lid" evidence="5">
    <location>
        <begin position="197"/>
        <end position="275"/>
    </location>
</feature>
<sequence length="1292" mass="141454">MLAKRSYVSLKRGSVLIIVSEDYMTEQASQTLDAKSLVGSYVSSTGDHGKFVIVEGPLLRSMKEGKWLVCQDIDHASDVSFIKCSAYLGKTSIVEALARLSGKKLQRINLSDQTDLLDLYGAHASVEGASPGQFERKDASFLDALQKGDRVLLDELNLAPQTVLEGLNGCLDYRGTGVCCSESTPSRRFKKRSTEVSAISQMVNYNYRLAGETNNSTPFASLGPPWEFNLRDLGRWLQITSMDAKNDLQPLSPVEYIDMIYTGRFQTQSDQAISSSISFQTSRHLALPTSSPDPLSPTFARLVKTSTSLERHGTVVNTLNQLVTHVPTTTSCLTVDRERLCHSLLTNLLDFIEAAVVHIHGAHFDITYPWVKYKPAECHLSCSVDVTFPIEGLPGLLPSDKRWCSKLNHNSSIPISMDLAKSQESQIESLKSKKAPGLLTKGHSEFVTFTSQCHLEEILQSLSTFNEALSLTSNLEEISLLLNIAASLLQYGRRMALERMVGPSRDGTGLGGGQGAKVFSDEIEDDEQLEGLQGEAEDEKCDKDLDDTKEDKAFETQQDFNGELEDVKDADKSDSNADEDGDGKEGADEIDDGVGEPLDSGAVDEKFWEGGDDDGDKPEANEAELSAQENQPMPKDSDLTAKQSTAGGEQNKAQKTEDQEMNSAEENQGSEADDNMSDGEVEEDDTDQQDEGPNAEEDENDHEPPVHDNAVPMMEHVDNSEALDLPEDLELEDHHSEAGENSVQDLIMDIEDSAPKPPERCDTEVDEAGEKDNPTNPNTDMDFQPEEAPGESQPQDDSPGKAKDYQIGAGGGTEGGGALSTPAALDQIENLDQGTDSEQPQIDDQISADASKEDSVKETKPTQAVQPKSTEQVGDGTDGQAVSQQQGPTDHSDENKNETTPYVTWAMQWRIGIIDAALTKARIAVKSDSMMTLKLSICRLMMTILPISKPPGPATEEQACEGLFNMQIDDCKPEHDIPRPPVSDSAPYPVEPLQAPEKCDQSYPAQATILGEKCGPQAANDGHMPTSHFENEPSEDEEEDDPPLSTNLKSEDGLPHDSSTSAALWRQYQQLTRRSASHLTKQLRLILEPTTATCLQGNYRARKLQLEVGEVAIAKFGGSFDILQPFEGGSGKMNNSTSPIEGFTFSQQQTNNRLAVAKAVEVSCLAQSSGNSLNREEVRSLLRKAVKDKIMFVFLILDSLHQHAGTGKTRNEKDNHQSDSSIILMNSVSYANGPNGAMKLKMERYFDICHFDHYIILCDLEALPNVLSSTLRSSLQKVDHVKRPRNLALKTL</sequence>
<dbReference type="InterPro" id="IPR011704">
    <property type="entry name" value="ATPase_dyneun-rel_AAA"/>
</dbReference>
<dbReference type="Pfam" id="PF17867">
    <property type="entry name" value="AAA_lid_7"/>
    <property type="match status" value="1"/>
</dbReference>
<reference evidence="6" key="1">
    <citation type="submission" date="2017-12" db="EMBL/GenBank/DDBJ databases">
        <title>Gene loss provides genomic basis for host adaptation in cereal stripe rust fungi.</title>
        <authorList>
            <person name="Xia C."/>
        </authorList>
    </citation>
    <scope>NUCLEOTIDE SEQUENCE [LARGE SCALE GENOMIC DNA]</scope>
    <source>
        <strain evidence="6">93-210</strain>
    </source>
</reference>
<feature type="compositionally biased region" description="Acidic residues" evidence="3">
    <location>
        <begin position="671"/>
        <end position="701"/>
    </location>
</feature>
<evidence type="ECO:0000259" key="4">
    <source>
        <dbReference type="Pfam" id="PF07728"/>
    </source>
</evidence>
<name>A0A2S4W154_9BASI</name>
<dbReference type="VEuPathDB" id="FungiDB:PSHT_04907"/>
<keyword evidence="1" id="KW-0547">Nucleotide-binding</keyword>
<dbReference type="Pfam" id="PF07728">
    <property type="entry name" value="AAA_5"/>
    <property type="match status" value="1"/>
</dbReference>
<feature type="region of interest" description="Disordered" evidence="3">
    <location>
        <begin position="554"/>
        <end position="897"/>
    </location>
</feature>
<feature type="compositionally biased region" description="Polar residues" evidence="3">
    <location>
        <begin position="640"/>
        <end position="651"/>
    </location>
</feature>
<dbReference type="PANTHER" id="PTHR48103">
    <property type="entry name" value="MIDASIN-RELATED"/>
    <property type="match status" value="1"/>
</dbReference>
<feature type="compositionally biased region" description="Acidic residues" evidence="3">
    <location>
        <begin position="1032"/>
        <end position="1042"/>
    </location>
</feature>
<dbReference type="SUPFAM" id="SSF52540">
    <property type="entry name" value="P-loop containing nucleoside triphosphate hydrolases"/>
    <property type="match status" value="1"/>
</dbReference>
<feature type="region of interest" description="Disordered" evidence="3">
    <location>
        <begin position="1014"/>
        <end position="1061"/>
    </location>
</feature>
<dbReference type="Proteomes" id="UP000239156">
    <property type="component" value="Unassembled WGS sequence"/>
</dbReference>
<dbReference type="Gene3D" id="3.40.50.300">
    <property type="entry name" value="P-loop containing nucleotide triphosphate hydrolases"/>
    <property type="match status" value="1"/>
</dbReference>
<dbReference type="GO" id="GO:0005634">
    <property type="term" value="C:nucleus"/>
    <property type="evidence" value="ECO:0007669"/>
    <property type="project" value="TreeGrafter"/>
</dbReference>
<evidence type="ECO:0000313" key="7">
    <source>
        <dbReference type="Proteomes" id="UP000239156"/>
    </source>
</evidence>